<feature type="region of interest" description="Disordered" evidence="8">
    <location>
        <begin position="517"/>
        <end position="564"/>
    </location>
</feature>
<dbReference type="GO" id="GO:0005886">
    <property type="term" value="C:plasma membrane"/>
    <property type="evidence" value="ECO:0007669"/>
    <property type="project" value="UniProtKB-SubCell"/>
</dbReference>
<comment type="subcellular location">
    <subcellularLocation>
        <location evidence="1">Cell membrane</location>
        <topology evidence="1">Multi-pass membrane protein</topology>
    </subcellularLocation>
</comment>
<evidence type="ECO:0000256" key="3">
    <source>
        <dbReference type="ARBA" id="ARBA00022475"/>
    </source>
</evidence>
<feature type="transmembrane region" description="Helical" evidence="9">
    <location>
        <begin position="12"/>
        <end position="32"/>
    </location>
</feature>
<dbReference type="Proteomes" id="UP000027584">
    <property type="component" value="Unassembled WGS sequence"/>
</dbReference>
<keyword evidence="6 9" id="KW-0472">Membrane</keyword>
<evidence type="ECO:0000256" key="7">
    <source>
        <dbReference type="SAM" id="Coils"/>
    </source>
</evidence>
<organism evidence="10 11">
    <name type="scientific">Streptococcus gallolyticus</name>
    <dbReference type="NCBI Taxonomy" id="315405"/>
    <lineage>
        <taxon>Bacteria</taxon>
        <taxon>Bacillati</taxon>
        <taxon>Bacillota</taxon>
        <taxon>Bacilli</taxon>
        <taxon>Lactobacillales</taxon>
        <taxon>Streptococcaceae</taxon>
        <taxon>Streptococcus</taxon>
    </lineage>
</organism>
<reference evidence="10 11" key="2">
    <citation type="submission" date="2014-05" db="EMBL/GenBank/DDBJ databases">
        <title>Genome sequence of Streptococcus gallolyticus.</title>
        <authorList>
            <person name="Del Campo R."/>
        </authorList>
    </citation>
    <scope>NUCLEOTIDE SEQUENCE [LARGE SCALE GENOMIC DNA]</scope>
    <source>
        <strain evidence="10 11">LMG17956</strain>
    </source>
</reference>
<dbReference type="InterPro" id="IPR023838">
    <property type="entry name" value="T7SS_EsaA"/>
</dbReference>
<keyword evidence="3" id="KW-1003">Cell membrane</keyword>
<gene>
    <name evidence="10" type="ORF">BN963_SGAL_02099</name>
</gene>
<proteinExistence type="inferred from homology"/>
<feature type="transmembrane region" description="Helical" evidence="9">
    <location>
        <begin position="914"/>
        <end position="934"/>
    </location>
</feature>
<evidence type="ECO:0000313" key="11">
    <source>
        <dbReference type="Proteomes" id="UP000027584"/>
    </source>
</evidence>
<accession>A0A060RIU8</accession>
<feature type="coiled-coil region" evidence="7">
    <location>
        <begin position="321"/>
        <end position="362"/>
    </location>
</feature>
<keyword evidence="7" id="KW-0175">Coiled coil</keyword>
<dbReference type="AlphaFoldDB" id="A0A060RIU8"/>
<evidence type="ECO:0000313" key="10">
    <source>
        <dbReference type="EMBL" id="CDO18892.1"/>
    </source>
</evidence>
<dbReference type="NCBIfam" id="TIGR03929">
    <property type="entry name" value="T7_esaA_Nterm"/>
    <property type="match status" value="1"/>
</dbReference>
<comment type="similarity">
    <text evidence="2">Belongs to the EsaA family.</text>
</comment>
<evidence type="ECO:0000256" key="9">
    <source>
        <dbReference type="SAM" id="Phobius"/>
    </source>
</evidence>
<keyword evidence="5 9" id="KW-1133">Transmembrane helix</keyword>
<sequence length="943" mass="102389">MKKFKIKPRVIVVAISVFISLLAIISGVFVYTQDKEVSVTDKAKKTEHLTVALVNEDAGGSLNDVNYNFGQEFTNLLTNADNTSDNWITMSRSLAESKYSDGSADVVIYISKDFSEKILQLESFNPSQAEVSYKVKTSTDTVKEKNVESQVGTYLNLINQRVIKMYFSSVIGNLDDAKRNVSNIVSDQEASYTSLSSYIYSPSNSASQSLSGLTSAANALQTSNKSFEDTQSNYVSSVSELLNSTSSGLNSELPEVKSFVDLQQDIAKTNVATANTAISDQYQTDTELYDALNSNILSSLSSFYTSTSDITTESTSNGTVYKLFENQITAYNEEVENYRSKVENARTELSDLLEEVKATRSKVSNQYFNSDLALDINSYFATTNQEERKLAIKTDLLNQVTDDSVKSALANQIQESLGGTLPSEYETEIASLMGSVDVAASDYATLFSKLEEMGAMTSDEVSDYQSKLALLGKYKSAKGVTTASGATYSFLTAEDAKPEQSNVISVDVAPTSTQIITTTTSSTSEAESNTDDTSSNSSEGNEQETTPTTTENTETKEDPTTVTISNVSGGTVVFADDNSVSKTISKAQSLKISYTFDSLSVGTHTITFDLNIGDNRIPMTYTTYVTDTADDVSLVKDDLKTIFAQLSKIDTASAMIQTLYGEPGQTDLSQIDITNPSANSVANMYGNLTFDNIDGLDVTNFKESGVTLYTELTNEIIELQSTIDSLPTLPEGYMPTDYFSTELQSLVNWYNTTSQSLNNEYAKWSQNQAKELNVGSYGSGTSDSSTLYTDTASGDALYDGISELVKSTADSAQSTTSNYEAIGTMTDDFEQLVSQVGTIQTNVDDTMTNTNKLISAQAENIEESTTYANNFAKVLKNARSGGTDNEAVMNFLSNPVNITKKTTSGVTSDKDNTIWIIVTVTISSVLSIIVTYFLTKSSKSKNS</sequence>
<evidence type="ECO:0000256" key="8">
    <source>
        <dbReference type="SAM" id="MobiDB-lite"/>
    </source>
</evidence>
<reference evidence="10 11" key="1">
    <citation type="submission" date="2014-02" db="EMBL/GenBank/DDBJ databases">
        <authorList>
            <person name="Manrique M."/>
        </authorList>
    </citation>
    <scope>NUCLEOTIDE SEQUENCE [LARGE SCALE GENOMIC DNA]</scope>
    <source>
        <strain evidence="10 11">LMG17956</strain>
    </source>
</reference>
<dbReference type="EMBL" id="CCBC010000208">
    <property type="protein sequence ID" value="CDO18892.1"/>
    <property type="molecule type" value="Genomic_DNA"/>
</dbReference>
<evidence type="ECO:0000256" key="5">
    <source>
        <dbReference type="ARBA" id="ARBA00022989"/>
    </source>
</evidence>
<evidence type="ECO:0000256" key="2">
    <source>
        <dbReference type="ARBA" id="ARBA00008338"/>
    </source>
</evidence>
<evidence type="ECO:0000256" key="4">
    <source>
        <dbReference type="ARBA" id="ARBA00022692"/>
    </source>
</evidence>
<evidence type="ECO:0000256" key="6">
    <source>
        <dbReference type="ARBA" id="ARBA00023136"/>
    </source>
</evidence>
<comment type="caution">
    <text evidence="10">The sequence shown here is derived from an EMBL/GenBank/DDBJ whole genome shotgun (WGS) entry which is preliminary data.</text>
</comment>
<protein>
    <submittedName>
        <fullName evidence="10">Conserved cell wall bound protein</fullName>
    </submittedName>
</protein>
<name>A0A060RIU8_9STRE</name>
<feature type="compositionally biased region" description="Low complexity" evidence="8">
    <location>
        <begin position="517"/>
        <end position="552"/>
    </location>
</feature>
<keyword evidence="4 9" id="KW-0812">Transmembrane</keyword>
<evidence type="ECO:0000256" key="1">
    <source>
        <dbReference type="ARBA" id="ARBA00004651"/>
    </source>
</evidence>